<organism evidence="2">
    <name type="scientific">Neobacillus citreus</name>
    <dbReference type="NCBI Taxonomy" id="2833578"/>
    <lineage>
        <taxon>Bacteria</taxon>
        <taxon>Bacillati</taxon>
        <taxon>Bacillota</taxon>
        <taxon>Bacilli</taxon>
        <taxon>Bacillales</taxon>
        <taxon>Bacillaceae</taxon>
        <taxon>Neobacillus</taxon>
    </lineage>
</organism>
<gene>
    <name evidence="3" type="ORF">KHB02_018680</name>
    <name evidence="2" type="ORF">KHB02_32105</name>
</gene>
<reference evidence="2" key="1">
    <citation type="submission" date="2021-05" db="EMBL/GenBank/DDBJ databases">
        <title>Novel Bacillus species.</title>
        <authorList>
            <person name="Liu G."/>
        </authorList>
    </citation>
    <scope>NUCLEOTIDE SEQUENCE</scope>
    <source>
        <strain evidence="2 4">FJAT-50051</strain>
    </source>
</reference>
<sequence>MVQPNSGANLLELFDLQQGWIPFLDAYLREATEYKLRFNGTQMDVRFQGIPVPFFQKEGKGFATFMTPFQSGTVRVLINGQESETFVYPDDRKLTEEQFNLMLEEILSEANSCFQLSGLTTHVNASGRNRDITWTQWSYLDRSFHQLKHIFSKIEKQPLRRLDKYTMMMKREKVQHSEQVTLRWLDLQGHGDEIPSMVQNVKTLESRNLYENQVLKQQLQDLYRLLRKYEVVEHDEVAGKALRYKGIVKRWLNSAFMNEVTANEGTYTITQKFRKHPVYRLWYQWFDQLYKHNREGIGFDYPISLKDTFQLYEMWCFMKVVRILREAGLVVDSAGLYKLTKDGIFLNLAENKESKIQLQCGVSLYYQRAYQFNSPTFHTFTQKMIPDIVLEGENGMIVFDPKYRVPDNLGTALGEMHKYRDGILKRDSGERAVQEVYILTPTTDEVAEEMRYFQLEFQEQFGMGAIRVVPGAEDEYFHSKIVGSVRQLSRLEIK</sequence>
<comment type="caution">
    <text evidence="2">The sequence shown here is derived from an EMBL/GenBank/DDBJ whole genome shotgun (WGS) entry which is preliminary data.</text>
</comment>
<dbReference type="Proteomes" id="UP000677265">
    <property type="component" value="Unassembled WGS sequence"/>
</dbReference>
<evidence type="ECO:0000313" key="3">
    <source>
        <dbReference type="EMBL" id="MCH6267548.1"/>
    </source>
</evidence>
<dbReference type="InterPro" id="IPR018633">
    <property type="entry name" value="DUF2357"/>
</dbReference>
<evidence type="ECO:0000313" key="4">
    <source>
        <dbReference type="Proteomes" id="UP000677265"/>
    </source>
</evidence>
<keyword evidence="4" id="KW-1185">Reference proteome</keyword>
<evidence type="ECO:0000313" key="2">
    <source>
        <dbReference type="EMBL" id="MBS4186038.1"/>
    </source>
</evidence>
<dbReference type="RefSeq" id="WP_213145837.1">
    <property type="nucleotide sequence ID" value="NZ_JAGYPE020000038.1"/>
</dbReference>
<dbReference type="EMBL" id="JAGYPE020000038">
    <property type="protein sequence ID" value="MCH6267548.1"/>
    <property type="molecule type" value="Genomic_DNA"/>
</dbReference>
<dbReference type="AlphaFoldDB" id="A0A942YCY6"/>
<dbReference type="Pfam" id="PF04411">
    <property type="entry name" value="PDDEXK_7"/>
    <property type="match status" value="1"/>
</dbReference>
<name>A0A942YCY6_9BACI</name>
<proteinExistence type="predicted"/>
<dbReference type="GO" id="GO:0004519">
    <property type="term" value="F:endonuclease activity"/>
    <property type="evidence" value="ECO:0007669"/>
    <property type="project" value="UniProtKB-KW"/>
</dbReference>
<protein>
    <submittedName>
        <fullName evidence="2">DUF2357 domain-containing protein</fullName>
    </submittedName>
    <submittedName>
        <fullName evidence="3">Restriction endonuclease-like protein</fullName>
    </submittedName>
</protein>
<dbReference type="Pfam" id="PF09823">
    <property type="entry name" value="DUF2357"/>
    <property type="match status" value="1"/>
</dbReference>
<feature type="domain" description="DUF2357" evidence="1">
    <location>
        <begin position="92"/>
        <end position="285"/>
    </location>
</feature>
<keyword evidence="3" id="KW-0378">Hydrolase</keyword>
<dbReference type="EMBL" id="JAGYPE010000006">
    <property type="protein sequence ID" value="MBS4186038.1"/>
    <property type="molecule type" value="Genomic_DNA"/>
</dbReference>
<dbReference type="InterPro" id="IPR007505">
    <property type="entry name" value="PDDEXK_7"/>
</dbReference>
<keyword evidence="3" id="KW-0540">Nuclease</keyword>
<accession>A0A942YCY6</accession>
<keyword evidence="3" id="KW-0255">Endonuclease</keyword>
<evidence type="ECO:0000259" key="1">
    <source>
        <dbReference type="Pfam" id="PF09823"/>
    </source>
</evidence>